<sequence length="175" mass="18902">MDAIKHNTSSALSSETNNVKRTDRHFGIADNLVVVAALTSTASFAAAFTVPGGFDSSDGSKQGTPFLLSKPVFQAFVVANAIAFSCSSSVLLGHVALLFYRNRYVEVSPSEQAYIDGKIEDMYYLTTWALMTMTIAFVTGVYVVLTPSIGLAISVCVMALLVIAFNTYKDRFVRS</sequence>
<comment type="caution">
    <text evidence="1">The sequence shown here is derived from an EMBL/GenBank/DDBJ whole genome shotgun (WGS) entry which is preliminary data.</text>
</comment>
<evidence type="ECO:0000313" key="2">
    <source>
        <dbReference type="Proteomes" id="UP001056120"/>
    </source>
</evidence>
<name>A0ACB9HIL0_9ASTR</name>
<evidence type="ECO:0000313" key="1">
    <source>
        <dbReference type="EMBL" id="KAI3795452.1"/>
    </source>
</evidence>
<protein>
    <submittedName>
        <fullName evidence="1">Uncharacterized protein</fullName>
    </submittedName>
</protein>
<accession>A0ACB9HIL0</accession>
<dbReference type="EMBL" id="CM042029">
    <property type="protein sequence ID" value="KAI3795452.1"/>
    <property type="molecule type" value="Genomic_DNA"/>
</dbReference>
<keyword evidence="2" id="KW-1185">Reference proteome</keyword>
<reference evidence="1 2" key="2">
    <citation type="journal article" date="2022" name="Mol. Ecol. Resour.">
        <title>The genomes of chicory, endive, great burdock and yacon provide insights into Asteraceae paleo-polyploidization history and plant inulin production.</title>
        <authorList>
            <person name="Fan W."/>
            <person name="Wang S."/>
            <person name="Wang H."/>
            <person name="Wang A."/>
            <person name="Jiang F."/>
            <person name="Liu H."/>
            <person name="Zhao H."/>
            <person name="Xu D."/>
            <person name="Zhang Y."/>
        </authorList>
    </citation>
    <scope>NUCLEOTIDE SEQUENCE [LARGE SCALE GENOMIC DNA]</scope>
    <source>
        <strain evidence="2">cv. Yunnan</strain>
        <tissue evidence="1">Leaves</tissue>
    </source>
</reference>
<dbReference type="Proteomes" id="UP001056120">
    <property type="component" value="Linkage Group LG12"/>
</dbReference>
<reference evidence="2" key="1">
    <citation type="journal article" date="2022" name="Mol. Ecol. Resour.">
        <title>The genomes of chicory, endive, great burdock and yacon provide insights into Asteraceae palaeo-polyploidization history and plant inulin production.</title>
        <authorList>
            <person name="Fan W."/>
            <person name="Wang S."/>
            <person name="Wang H."/>
            <person name="Wang A."/>
            <person name="Jiang F."/>
            <person name="Liu H."/>
            <person name="Zhao H."/>
            <person name="Xu D."/>
            <person name="Zhang Y."/>
        </authorList>
    </citation>
    <scope>NUCLEOTIDE SEQUENCE [LARGE SCALE GENOMIC DNA]</scope>
    <source>
        <strain evidence="2">cv. Yunnan</strain>
    </source>
</reference>
<organism evidence="1 2">
    <name type="scientific">Smallanthus sonchifolius</name>
    <dbReference type="NCBI Taxonomy" id="185202"/>
    <lineage>
        <taxon>Eukaryota</taxon>
        <taxon>Viridiplantae</taxon>
        <taxon>Streptophyta</taxon>
        <taxon>Embryophyta</taxon>
        <taxon>Tracheophyta</taxon>
        <taxon>Spermatophyta</taxon>
        <taxon>Magnoliopsida</taxon>
        <taxon>eudicotyledons</taxon>
        <taxon>Gunneridae</taxon>
        <taxon>Pentapetalae</taxon>
        <taxon>asterids</taxon>
        <taxon>campanulids</taxon>
        <taxon>Asterales</taxon>
        <taxon>Asteraceae</taxon>
        <taxon>Asteroideae</taxon>
        <taxon>Heliantheae alliance</taxon>
        <taxon>Millerieae</taxon>
        <taxon>Smallanthus</taxon>
    </lineage>
</organism>
<gene>
    <name evidence="1" type="ORF">L1987_38107</name>
</gene>
<proteinExistence type="predicted"/>